<dbReference type="Proteomes" id="UP001254848">
    <property type="component" value="Unassembled WGS sequence"/>
</dbReference>
<evidence type="ECO:0000313" key="3">
    <source>
        <dbReference type="Proteomes" id="UP001254848"/>
    </source>
</evidence>
<accession>A0ABU3NW51</accession>
<gene>
    <name evidence="2" type="ORF">Q4T40_07315</name>
</gene>
<dbReference type="EMBL" id="JAUOZS010000001">
    <property type="protein sequence ID" value="MDT8901040.1"/>
    <property type="molecule type" value="Genomic_DNA"/>
</dbReference>
<sequence>MQKLRRLLGLPVLEIENGTQIGEVQEVVLNIGQAAVTGIVIAEPTWFSHERGIFFADLYSIGRDAVTVRSAAAVRDFSAAMAVAEVNTLSVLCDKEIYTETGDYLGVMTDVSWEPATGEIRFYELSDGLITDFLCGRLIMPLPPAQVVGKDRLIVPEAMIELLQTANHDPGGVC</sequence>
<dbReference type="SUPFAM" id="SSF50346">
    <property type="entry name" value="PRC-barrel domain"/>
    <property type="match status" value="2"/>
</dbReference>
<dbReference type="Pfam" id="PF05239">
    <property type="entry name" value="PRC"/>
    <property type="match status" value="2"/>
</dbReference>
<name>A0ABU3NW51_9FIRM</name>
<reference evidence="2 3" key="1">
    <citation type="submission" date="2023-07" db="EMBL/GenBank/DDBJ databases">
        <title>The novel representative of Negativicutes class, Anaeroselena agilis gen. nov. sp. nov.</title>
        <authorList>
            <person name="Prokofeva M.I."/>
            <person name="Elcheninov A.G."/>
            <person name="Klyukina A."/>
            <person name="Kublanov I.V."/>
            <person name="Frolov E.N."/>
            <person name="Podosokorskaya O.A."/>
        </authorList>
    </citation>
    <scope>NUCLEOTIDE SEQUENCE [LARGE SCALE GENOMIC DNA]</scope>
    <source>
        <strain evidence="2 3">4137-cl</strain>
    </source>
</reference>
<dbReference type="RefSeq" id="WP_413779566.1">
    <property type="nucleotide sequence ID" value="NZ_JAUOZS010000001.1"/>
</dbReference>
<dbReference type="InterPro" id="IPR011033">
    <property type="entry name" value="PRC_barrel-like_sf"/>
</dbReference>
<feature type="domain" description="PRC-barrel" evidence="1">
    <location>
        <begin position="4"/>
        <end position="71"/>
    </location>
</feature>
<dbReference type="InterPro" id="IPR027275">
    <property type="entry name" value="PRC-brl_dom"/>
</dbReference>
<organism evidence="2 3">
    <name type="scientific">Anaeroselena agilis</name>
    <dbReference type="NCBI Taxonomy" id="3063788"/>
    <lineage>
        <taxon>Bacteria</taxon>
        <taxon>Bacillati</taxon>
        <taxon>Bacillota</taxon>
        <taxon>Negativicutes</taxon>
        <taxon>Acetonemataceae</taxon>
        <taxon>Anaeroselena</taxon>
    </lineage>
</organism>
<keyword evidence="3" id="KW-1185">Reference proteome</keyword>
<dbReference type="Gene3D" id="2.30.30.240">
    <property type="entry name" value="PRC-barrel domain"/>
    <property type="match status" value="2"/>
</dbReference>
<feature type="domain" description="PRC-barrel" evidence="1">
    <location>
        <begin position="89"/>
        <end position="156"/>
    </location>
</feature>
<evidence type="ECO:0000313" key="2">
    <source>
        <dbReference type="EMBL" id="MDT8901040.1"/>
    </source>
</evidence>
<comment type="caution">
    <text evidence="2">The sequence shown here is derived from an EMBL/GenBank/DDBJ whole genome shotgun (WGS) entry which is preliminary data.</text>
</comment>
<evidence type="ECO:0000259" key="1">
    <source>
        <dbReference type="Pfam" id="PF05239"/>
    </source>
</evidence>
<protein>
    <submittedName>
        <fullName evidence="2">PRC-barrel domain-containing protein</fullName>
    </submittedName>
</protein>
<proteinExistence type="predicted"/>